<dbReference type="EMBL" id="CP006764">
    <property type="protein sequence ID" value="AIT60048.1"/>
    <property type="molecule type" value="Genomic_DNA"/>
</dbReference>
<dbReference type="STRING" id="558173.CDOO_01090"/>
<evidence type="ECO:0000313" key="3">
    <source>
        <dbReference type="EMBL" id="AIT60048.1"/>
    </source>
</evidence>
<dbReference type="Gene3D" id="3.40.50.720">
    <property type="entry name" value="NAD(P)-binding Rossmann-like Domain"/>
    <property type="match status" value="1"/>
</dbReference>
<accession>A0A097ID38</accession>
<dbReference type="InterPro" id="IPR052698">
    <property type="entry name" value="MoCofactor_Util/Proc"/>
</dbReference>
<organism evidence="3 4">
    <name type="scientific">Corynebacterium doosanense CAU 212 = DSM 45436</name>
    <dbReference type="NCBI Taxonomy" id="558173"/>
    <lineage>
        <taxon>Bacteria</taxon>
        <taxon>Bacillati</taxon>
        <taxon>Actinomycetota</taxon>
        <taxon>Actinomycetes</taxon>
        <taxon>Mycobacteriales</taxon>
        <taxon>Corynebacteriaceae</taxon>
        <taxon>Corynebacterium</taxon>
    </lineage>
</organism>
<dbReference type="InterPro" id="IPR027051">
    <property type="entry name" value="XdhC_Rossmann_dom"/>
</dbReference>
<dbReference type="eggNOG" id="COG1975">
    <property type="taxonomic scope" value="Bacteria"/>
</dbReference>
<dbReference type="OrthoDB" id="9815497at2"/>
<evidence type="ECO:0000259" key="1">
    <source>
        <dbReference type="Pfam" id="PF02625"/>
    </source>
</evidence>
<dbReference type="RefSeq" id="WP_018022904.1">
    <property type="nucleotide sequence ID" value="NZ_AQUX01000015.1"/>
</dbReference>
<protein>
    <recommendedName>
        <fullName evidence="5">Xanthine dehydrogenase</fullName>
    </recommendedName>
</protein>
<reference evidence="3 4" key="1">
    <citation type="submission" date="2013-09" db="EMBL/GenBank/DDBJ databases">
        <title>Complete genome sequence of Corynebacterium doosanense CAU 212(T) (=DSM 45436(T)), isolated from activated sludge.</title>
        <authorList>
            <person name="Schaffert L."/>
            <person name="Albersmeier A."/>
            <person name="Kalinowski J."/>
            <person name="Ruckert C."/>
        </authorList>
    </citation>
    <scope>NUCLEOTIDE SEQUENCE [LARGE SCALE GENOMIC DNA]</scope>
    <source>
        <strain evidence="3 4">CAU 212</strain>
    </source>
</reference>
<dbReference type="Proteomes" id="UP000029914">
    <property type="component" value="Chromosome"/>
</dbReference>
<dbReference type="Pfam" id="PF02625">
    <property type="entry name" value="XdhC_CoxI"/>
    <property type="match status" value="1"/>
</dbReference>
<proteinExistence type="predicted"/>
<evidence type="ECO:0000313" key="4">
    <source>
        <dbReference type="Proteomes" id="UP000029914"/>
    </source>
</evidence>
<feature type="domain" description="XdhC- CoxI" evidence="1">
    <location>
        <begin position="14"/>
        <end position="77"/>
    </location>
</feature>
<dbReference type="KEGG" id="cdo:CDOO_01090"/>
<dbReference type="HOGENOM" id="CLU_041115_1_0_11"/>
<name>A0A097ID38_9CORY</name>
<evidence type="ECO:0000259" key="2">
    <source>
        <dbReference type="Pfam" id="PF13478"/>
    </source>
</evidence>
<sequence>MNFWESLAPTLAGDKGFILATVISTTAGAPHPPGTQMALLDDGSVVGSLSGGCIEADVLARAEDVSATGEATIQDYGYSDATALGVGLTCGGSIRVYLEYVAPEEFDLFRELLAHLRRSTPVATVTRLGGGREITLTDSALLRQGRSALVGDSFVRVFAPPERLIIFGANAFASALASLASATGYRVTVCDARATFATRERFPTAAEIVVRQPHRYLSELAVDERTILCAMTHDPKFDDPLLATALRTNAGFIGAMGSRLTTQERHERLRALGVSEEELARLRAPFGLDLGGHTPEEAAVSMLAEIISARRGGSNRPLSQTEGRIHREG</sequence>
<feature type="domain" description="XdhC Rossmann" evidence="2">
    <location>
        <begin position="164"/>
        <end position="306"/>
    </location>
</feature>
<dbReference type="InterPro" id="IPR003777">
    <property type="entry name" value="XdhC_CoxI"/>
</dbReference>
<dbReference type="AlphaFoldDB" id="A0A097ID38"/>
<keyword evidence="4" id="KW-1185">Reference proteome</keyword>
<dbReference type="PANTHER" id="PTHR30388:SF4">
    <property type="entry name" value="MOLYBDENUM COFACTOR INSERTION CHAPERONE PAOD"/>
    <property type="match status" value="1"/>
</dbReference>
<dbReference type="Pfam" id="PF13478">
    <property type="entry name" value="XdhC_C"/>
    <property type="match status" value="1"/>
</dbReference>
<evidence type="ECO:0008006" key="5">
    <source>
        <dbReference type="Google" id="ProtNLM"/>
    </source>
</evidence>
<gene>
    <name evidence="3" type="ORF">CDOO_01090</name>
</gene>
<dbReference type="PANTHER" id="PTHR30388">
    <property type="entry name" value="ALDEHYDE OXIDOREDUCTASE MOLYBDENUM COFACTOR ASSEMBLY PROTEIN"/>
    <property type="match status" value="1"/>
</dbReference>